<evidence type="ECO:0000313" key="6">
    <source>
        <dbReference type="Proteomes" id="UP001566204"/>
    </source>
</evidence>
<keyword evidence="6" id="KW-1185">Reference proteome</keyword>
<feature type="transmembrane region" description="Helical" evidence="1">
    <location>
        <begin position="38"/>
        <end position="58"/>
    </location>
</feature>
<evidence type="ECO:0000313" key="3">
    <source>
        <dbReference type="EMBL" id="MEZ0453782.1"/>
    </source>
</evidence>
<proteinExistence type="predicted"/>
<keyword evidence="1" id="KW-0812">Transmembrane</keyword>
<keyword evidence="1" id="KW-1133">Transmembrane helix</keyword>
<dbReference type="EMBL" id="JBEOQB010000006">
    <property type="protein sequence ID" value="MEZ0453782.1"/>
    <property type="molecule type" value="Genomic_DNA"/>
</dbReference>
<dbReference type="STRING" id="1123265.GCA_000686625_01979"/>
<feature type="transmembrane region" description="Helical" evidence="1">
    <location>
        <begin position="7"/>
        <end position="26"/>
    </location>
</feature>
<dbReference type="AlphaFoldDB" id="A0A4U9V9E5"/>
<dbReference type="Proteomes" id="UP000308196">
    <property type="component" value="Chromosome"/>
</dbReference>
<feature type="domain" description="Bacterial Pleckstrin homology" evidence="2">
    <location>
        <begin position="62"/>
        <end position="160"/>
    </location>
</feature>
<dbReference type="EMBL" id="LR590484">
    <property type="protein sequence ID" value="VTR43356.1"/>
    <property type="molecule type" value="Genomic_DNA"/>
</dbReference>
<sequence>MKYKASLDNLAKIMTVGVTVVFTVIITKQFEAIKEEQAITPFLIAGGFILLYVWTLLFRPLNYRVTDTHLIIHRPLKDIVMERNAITNIERLDDAIVQKSVRTFGVGGLFEYFGKYANRTNGSMTWYATRRSSAVLICTNDNKKVVLTPDMPEEFMTTLHN</sequence>
<dbReference type="Pfam" id="PF10882">
    <property type="entry name" value="bPH_5"/>
    <property type="match status" value="1"/>
</dbReference>
<organism evidence="4 5">
    <name type="scientific">Sphingobacterium thalpophilum</name>
    <dbReference type="NCBI Taxonomy" id="259"/>
    <lineage>
        <taxon>Bacteria</taxon>
        <taxon>Pseudomonadati</taxon>
        <taxon>Bacteroidota</taxon>
        <taxon>Sphingobacteriia</taxon>
        <taxon>Sphingobacteriales</taxon>
        <taxon>Sphingobacteriaceae</taxon>
        <taxon>Sphingobacterium</taxon>
    </lineage>
</organism>
<evidence type="ECO:0000256" key="1">
    <source>
        <dbReference type="SAM" id="Phobius"/>
    </source>
</evidence>
<gene>
    <name evidence="3" type="ORF">ABTW24_19480</name>
    <name evidence="4" type="ORF">NCTC11429_02849</name>
</gene>
<keyword evidence="1" id="KW-0472">Membrane</keyword>
<dbReference type="GeneID" id="78463546"/>
<dbReference type="KEGG" id="stha:NCTC11429_02849"/>
<evidence type="ECO:0000313" key="4">
    <source>
        <dbReference type="EMBL" id="VTR43356.1"/>
    </source>
</evidence>
<name>A0A4U9V9E5_9SPHI</name>
<dbReference type="RefSeq" id="WP_051607338.1">
    <property type="nucleotide sequence ID" value="NZ_JBEOQA010000002.1"/>
</dbReference>
<dbReference type="Proteomes" id="UP001566204">
    <property type="component" value="Unassembled WGS sequence"/>
</dbReference>
<protein>
    <submittedName>
        <fullName evidence="3">PH domain-containing protein</fullName>
    </submittedName>
</protein>
<reference evidence="4 5" key="1">
    <citation type="submission" date="2019-05" db="EMBL/GenBank/DDBJ databases">
        <authorList>
            <consortium name="Pathogen Informatics"/>
        </authorList>
    </citation>
    <scope>NUCLEOTIDE SEQUENCE [LARGE SCALE GENOMIC DNA]</scope>
    <source>
        <strain evidence="4 5">NCTC11429</strain>
    </source>
</reference>
<evidence type="ECO:0000259" key="2">
    <source>
        <dbReference type="Pfam" id="PF10882"/>
    </source>
</evidence>
<reference evidence="3 6" key="2">
    <citation type="submission" date="2024-06" db="EMBL/GenBank/DDBJ databases">
        <title>Soil Sphingobacterium thalpophilum.</title>
        <authorList>
            <person name="Yang J."/>
            <person name="Li J."/>
        </authorList>
    </citation>
    <scope>NUCLEOTIDE SEQUENCE [LARGE SCALE GENOMIC DNA]</scope>
    <source>
        <strain evidence="3 6">22g91tb</strain>
    </source>
</reference>
<evidence type="ECO:0000313" key="5">
    <source>
        <dbReference type="Proteomes" id="UP000308196"/>
    </source>
</evidence>
<dbReference type="InterPro" id="IPR027783">
    <property type="entry name" value="Bacterial_PH-related"/>
</dbReference>
<accession>A0A4U9V9E5</accession>